<evidence type="ECO:0000313" key="8">
    <source>
        <dbReference type="EMBL" id="MBD8047895.1"/>
    </source>
</evidence>
<dbReference type="PROSITE" id="PS51918">
    <property type="entry name" value="RADICAL_SAM"/>
    <property type="match status" value="1"/>
</dbReference>
<dbReference type="SFLD" id="SFLDS00029">
    <property type="entry name" value="Radical_SAM"/>
    <property type="match status" value="1"/>
</dbReference>
<dbReference type="SFLD" id="SFLDG01384">
    <property type="entry name" value="thioether_bond_formation_requi"/>
    <property type="match status" value="1"/>
</dbReference>
<dbReference type="Gene3D" id="3.20.20.70">
    <property type="entry name" value="Aldolase class I"/>
    <property type="match status" value="1"/>
</dbReference>
<feature type="domain" description="Radical SAM core" evidence="7">
    <location>
        <begin position="27"/>
        <end position="271"/>
    </location>
</feature>
<comment type="cofactor">
    <cofactor evidence="1">
        <name>[4Fe-4S] cluster</name>
        <dbReference type="ChEBI" id="CHEBI:49883"/>
    </cofactor>
</comment>
<keyword evidence="3" id="KW-0949">S-adenosyl-L-methionine</keyword>
<evidence type="ECO:0000259" key="7">
    <source>
        <dbReference type="PROSITE" id="PS51918"/>
    </source>
</evidence>
<dbReference type="SUPFAM" id="SSF102114">
    <property type="entry name" value="Radical SAM enzymes"/>
    <property type="match status" value="1"/>
</dbReference>
<protein>
    <submittedName>
        <fullName evidence="8">Radical SAM protein</fullName>
    </submittedName>
</protein>
<organism evidence="8 9">
    <name type="scientific">Clostridium faecium</name>
    <dbReference type="NCBI Taxonomy" id="2762223"/>
    <lineage>
        <taxon>Bacteria</taxon>
        <taxon>Bacillati</taxon>
        <taxon>Bacillota</taxon>
        <taxon>Clostridia</taxon>
        <taxon>Eubacteriales</taxon>
        <taxon>Clostridiaceae</taxon>
        <taxon>Clostridium</taxon>
    </lineage>
</organism>
<accession>A0ABR8YUI2</accession>
<evidence type="ECO:0000313" key="9">
    <source>
        <dbReference type="Proteomes" id="UP000627166"/>
    </source>
</evidence>
<dbReference type="PROSITE" id="PS01305">
    <property type="entry name" value="MOAA_NIFB_PQQE"/>
    <property type="match status" value="1"/>
</dbReference>
<keyword evidence="6" id="KW-0411">Iron-sulfur</keyword>
<evidence type="ECO:0000256" key="3">
    <source>
        <dbReference type="ARBA" id="ARBA00022691"/>
    </source>
</evidence>
<keyword evidence="9" id="KW-1185">Reference proteome</keyword>
<dbReference type="RefSeq" id="WP_191740854.1">
    <property type="nucleotide sequence ID" value="NZ_JACSQB010000101.1"/>
</dbReference>
<dbReference type="NCBIfam" id="TIGR04085">
    <property type="entry name" value="rSAM_more_4Fe4S"/>
    <property type="match status" value="1"/>
</dbReference>
<dbReference type="SFLD" id="SFLDG01067">
    <property type="entry name" value="SPASM/twitch_domain_containing"/>
    <property type="match status" value="1"/>
</dbReference>
<dbReference type="PANTHER" id="PTHR43787:SF3">
    <property type="entry name" value="ARYLSULFATASE REGULATORY PROTEIN"/>
    <property type="match status" value="1"/>
</dbReference>
<dbReference type="Pfam" id="PF04055">
    <property type="entry name" value="Radical_SAM"/>
    <property type="match status" value="1"/>
</dbReference>
<dbReference type="InterPro" id="IPR007197">
    <property type="entry name" value="rSAM"/>
</dbReference>
<keyword evidence="5" id="KW-0408">Iron</keyword>
<keyword evidence="4" id="KW-0479">Metal-binding</keyword>
<proteinExistence type="predicted"/>
<evidence type="ECO:0000256" key="4">
    <source>
        <dbReference type="ARBA" id="ARBA00022723"/>
    </source>
</evidence>
<evidence type="ECO:0000256" key="2">
    <source>
        <dbReference type="ARBA" id="ARBA00022485"/>
    </source>
</evidence>
<dbReference type="CDD" id="cd01335">
    <property type="entry name" value="Radical_SAM"/>
    <property type="match status" value="1"/>
</dbReference>
<dbReference type="InterPro" id="IPR013785">
    <property type="entry name" value="Aldolase_TIM"/>
</dbReference>
<evidence type="ECO:0000256" key="6">
    <source>
        <dbReference type="ARBA" id="ARBA00023014"/>
    </source>
</evidence>
<dbReference type="InterPro" id="IPR023885">
    <property type="entry name" value="4Fe4S-binding_SPASM_dom"/>
</dbReference>
<dbReference type="PANTHER" id="PTHR43787">
    <property type="entry name" value="FEMO COFACTOR BIOSYNTHESIS PROTEIN NIFB-RELATED"/>
    <property type="match status" value="1"/>
</dbReference>
<dbReference type="InterPro" id="IPR023867">
    <property type="entry name" value="Sulphatase_maturase_rSAM"/>
</dbReference>
<comment type="caution">
    <text evidence="8">The sequence shown here is derived from an EMBL/GenBank/DDBJ whole genome shotgun (WGS) entry which is preliminary data.</text>
</comment>
<dbReference type="EMBL" id="JACSQB010000101">
    <property type="protein sequence ID" value="MBD8047895.1"/>
    <property type="molecule type" value="Genomic_DNA"/>
</dbReference>
<sequence>MLKENLIILDDTIDYLRLGRYVSNKSKYYNRVLTITDAVTFNCNLRCAYCMEQNRGNVFDVKYMNIDERINIWKRLYELSNLENMRVIFFGGEPFFNIKYVADLIEAAKKENLPIVSYSAVTNGTRCNDEFIDLLNKYPFKQLQITLDGTRDIHDKRRIDQANNGTWDKIMNNIERILNETDVSIVVNSVIDKENSKSHEELIDILAERFPKYMFGEKSRIIFNIGMECSPEGACEFTDKNIPDRVEYIDVYMPALKRAIQKNVKINNFIPTPVCIYNAEQELIIAPDGDIYKCISAIGIDRFKVVNKNDLFERPEKFILNLSNFVENGDKECLSCEYSMFCNGGCKFNAYVKGTFKECSKNYIRHLVPHLVEAISMVEEVDDNVFVKKAII</sequence>
<dbReference type="InterPro" id="IPR000385">
    <property type="entry name" value="MoaA_NifB_PqqE_Fe-S-bd_CS"/>
</dbReference>
<reference evidence="8 9" key="1">
    <citation type="submission" date="2020-08" db="EMBL/GenBank/DDBJ databases">
        <title>A Genomic Blueprint of the Chicken Gut Microbiome.</title>
        <authorList>
            <person name="Gilroy R."/>
            <person name="Ravi A."/>
            <person name="Getino M."/>
            <person name="Pursley I."/>
            <person name="Horton D.L."/>
            <person name="Alikhan N.-F."/>
            <person name="Baker D."/>
            <person name="Gharbi K."/>
            <person name="Hall N."/>
            <person name="Watson M."/>
            <person name="Adriaenssens E.M."/>
            <person name="Foster-Nyarko E."/>
            <person name="Jarju S."/>
            <person name="Secka A."/>
            <person name="Antonio M."/>
            <person name="Oren A."/>
            <person name="Chaudhuri R."/>
            <person name="La Ragione R.M."/>
            <person name="Hildebrand F."/>
            <person name="Pallen M.J."/>
        </authorList>
    </citation>
    <scope>NUCLEOTIDE SEQUENCE [LARGE SCALE GENOMIC DNA]</scope>
    <source>
        <strain evidence="8 9">N37</strain>
    </source>
</reference>
<name>A0ABR8YUI2_9CLOT</name>
<evidence type="ECO:0000256" key="1">
    <source>
        <dbReference type="ARBA" id="ARBA00001966"/>
    </source>
</evidence>
<keyword evidence="2" id="KW-0004">4Fe-4S</keyword>
<gene>
    <name evidence="8" type="ORF">H9637_12720</name>
</gene>
<dbReference type="SFLD" id="SFLDG01386">
    <property type="entry name" value="main_SPASM_domain-containing"/>
    <property type="match status" value="1"/>
</dbReference>
<dbReference type="InterPro" id="IPR058240">
    <property type="entry name" value="rSAM_sf"/>
</dbReference>
<evidence type="ECO:0000256" key="5">
    <source>
        <dbReference type="ARBA" id="ARBA00023004"/>
    </source>
</evidence>
<dbReference type="Proteomes" id="UP000627166">
    <property type="component" value="Unassembled WGS sequence"/>
</dbReference>